<dbReference type="EMBL" id="SGXE01000005">
    <property type="protein sequence ID" value="RZS91876.1"/>
    <property type="molecule type" value="Genomic_DNA"/>
</dbReference>
<dbReference type="AlphaFoldDB" id="A0A4Q7NWZ8"/>
<dbReference type="Proteomes" id="UP000292262">
    <property type="component" value="Unassembled WGS sequence"/>
</dbReference>
<dbReference type="Pfam" id="PF04338">
    <property type="entry name" value="DUF481"/>
    <property type="match status" value="1"/>
</dbReference>
<evidence type="ECO:0000313" key="1">
    <source>
        <dbReference type="EMBL" id="RZS91876.1"/>
    </source>
</evidence>
<dbReference type="InterPro" id="IPR007433">
    <property type="entry name" value="DUF481"/>
</dbReference>
<accession>A0A4Q7NWZ8</accession>
<comment type="caution">
    <text evidence="1">The sequence shown here is derived from an EMBL/GenBank/DDBJ whole genome shotgun (WGS) entry which is preliminary data.</text>
</comment>
<protein>
    <submittedName>
        <fullName evidence="1">Uncharacterized protein DUF481</fullName>
    </submittedName>
</protein>
<sequence>MNHWLCVLFFFTATLAHFGQTDSLSLKNGDHLIGEIKKMENGILTFETSYSDDDFTILWVDVVAISSNQMYLITLSNGDRCNSELKSHDKQGIVNVYSNGQFREVSIKDIVYVKPVKSSFISRLDASLSFGLNFTKSKNLKQLTLRSKLGYSANFWQLTGAYDYVRSSQENIQEIERIDAHMQFTYFLQKDIFALFRSDILSNDEQKLALRVNNRLGAGKYFIHSNQLYFGAGGGLAYNNEEFSGSTQESRSSLEAFCTVALDLFDIRDFELVTNFTAFPSITESGRWRFDYKLDLKYDLPLEFFIKIGVTYNYDNQPVEGASENDYILQTTFGWEL</sequence>
<keyword evidence="2" id="KW-1185">Reference proteome</keyword>
<gene>
    <name evidence="1" type="ORF">EV197_2979</name>
</gene>
<proteinExistence type="predicted"/>
<reference evidence="1 2" key="1">
    <citation type="submission" date="2019-02" db="EMBL/GenBank/DDBJ databases">
        <title>Genomic Encyclopedia of Type Strains, Phase IV (KMG-IV): sequencing the most valuable type-strain genomes for metagenomic binning, comparative biology and taxonomic classification.</title>
        <authorList>
            <person name="Goeker M."/>
        </authorList>
    </citation>
    <scope>NUCLEOTIDE SEQUENCE [LARGE SCALE GENOMIC DNA]</scope>
    <source>
        <strain evidence="1 2">DSM 17196</strain>
    </source>
</reference>
<organism evidence="1 2">
    <name type="scientific">Aquimarina brevivitae</name>
    <dbReference type="NCBI Taxonomy" id="323412"/>
    <lineage>
        <taxon>Bacteria</taxon>
        <taxon>Pseudomonadati</taxon>
        <taxon>Bacteroidota</taxon>
        <taxon>Flavobacteriia</taxon>
        <taxon>Flavobacteriales</taxon>
        <taxon>Flavobacteriaceae</taxon>
        <taxon>Aquimarina</taxon>
    </lineage>
</organism>
<evidence type="ECO:0000313" key="2">
    <source>
        <dbReference type="Proteomes" id="UP000292262"/>
    </source>
</evidence>
<dbReference type="RefSeq" id="WP_130287510.1">
    <property type="nucleotide sequence ID" value="NZ_SGXE01000005.1"/>
</dbReference>
<dbReference type="OrthoDB" id="1117610at2"/>
<name>A0A4Q7NWZ8_9FLAO</name>